<dbReference type="Pfam" id="PF00501">
    <property type="entry name" value="AMP-binding"/>
    <property type="match status" value="1"/>
</dbReference>
<feature type="region of interest" description="Disordered" evidence="6">
    <location>
        <begin position="124"/>
        <end position="180"/>
    </location>
</feature>
<dbReference type="InterPro" id="IPR042099">
    <property type="entry name" value="ANL_N_sf"/>
</dbReference>
<dbReference type="GO" id="GO:0005811">
    <property type="term" value="C:lipid droplet"/>
    <property type="evidence" value="ECO:0007669"/>
    <property type="project" value="TreeGrafter"/>
</dbReference>
<feature type="compositionally biased region" description="Gly residues" evidence="6">
    <location>
        <begin position="228"/>
        <end position="248"/>
    </location>
</feature>
<keyword evidence="2" id="KW-0436">Ligase</keyword>
<dbReference type="SUPFAM" id="SSF56801">
    <property type="entry name" value="Acetyl-CoA synthetase-like"/>
    <property type="match status" value="1"/>
</dbReference>
<dbReference type="PROSITE" id="PS51728">
    <property type="entry name" value="RTT109_HAT"/>
    <property type="match status" value="1"/>
</dbReference>
<name>A0A0P9EVK5_RHOGW</name>
<dbReference type="GO" id="GO:0004467">
    <property type="term" value="F:long-chain fatty acid-CoA ligase activity"/>
    <property type="evidence" value="ECO:0007669"/>
    <property type="project" value="UniProtKB-EC"/>
</dbReference>
<comment type="similarity">
    <text evidence="1">Belongs to the ATP-dependent AMP-binding enzyme family.</text>
</comment>
<evidence type="ECO:0000256" key="6">
    <source>
        <dbReference type="SAM" id="MobiDB-lite"/>
    </source>
</evidence>
<feature type="compositionally biased region" description="Low complexity" evidence="6">
    <location>
        <begin position="27"/>
        <end position="55"/>
    </location>
</feature>
<feature type="domain" description="AMP-dependent synthetase/ligase" evidence="7">
    <location>
        <begin position="503"/>
        <end position="859"/>
    </location>
</feature>
<dbReference type="GO" id="GO:0005783">
    <property type="term" value="C:endoplasmic reticulum"/>
    <property type="evidence" value="ECO:0007669"/>
    <property type="project" value="TreeGrafter"/>
</dbReference>
<feature type="region of interest" description="Disordered" evidence="6">
    <location>
        <begin position="214"/>
        <end position="284"/>
    </location>
</feature>
<protein>
    <recommendedName>
        <fullName evidence="7">AMP-dependent synthetase/ligase domain-containing protein</fullName>
    </recommendedName>
</protein>
<proteinExistence type="inferred from homology"/>
<feature type="region of interest" description="Disordered" evidence="6">
    <location>
        <begin position="25"/>
        <end position="84"/>
    </location>
</feature>
<dbReference type="EMBL" id="KQ474084">
    <property type="protein sequence ID" value="KPV73188.1"/>
    <property type="molecule type" value="Genomic_DNA"/>
</dbReference>
<dbReference type="GO" id="GO:0005886">
    <property type="term" value="C:plasma membrane"/>
    <property type="evidence" value="ECO:0007669"/>
    <property type="project" value="TreeGrafter"/>
</dbReference>
<dbReference type="STRING" id="578459.A0A0P9EVK5"/>
<keyword evidence="4" id="KW-0067">ATP-binding</keyword>
<organism evidence="8 9">
    <name type="scientific">Rhodotorula graminis (strain WP1)</name>
    <dbReference type="NCBI Taxonomy" id="578459"/>
    <lineage>
        <taxon>Eukaryota</taxon>
        <taxon>Fungi</taxon>
        <taxon>Dikarya</taxon>
        <taxon>Basidiomycota</taxon>
        <taxon>Pucciniomycotina</taxon>
        <taxon>Microbotryomycetes</taxon>
        <taxon>Sporidiobolales</taxon>
        <taxon>Sporidiobolaceae</taxon>
        <taxon>Rhodotorula</taxon>
    </lineage>
</organism>
<dbReference type="GO" id="GO:0005524">
    <property type="term" value="F:ATP binding"/>
    <property type="evidence" value="ECO:0007669"/>
    <property type="project" value="UniProtKB-KW"/>
</dbReference>
<dbReference type="InterPro" id="IPR016849">
    <property type="entry name" value="Rtt109"/>
</dbReference>
<dbReference type="Proteomes" id="UP000053890">
    <property type="component" value="Unassembled WGS sequence"/>
</dbReference>
<dbReference type="GO" id="GO:0010484">
    <property type="term" value="F:histone H3 acetyltransferase activity"/>
    <property type="evidence" value="ECO:0007669"/>
    <property type="project" value="InterPro"/>
</dbReference>
<evidence type="ECO:0000259" key="7">
    <source>
        <dbReference type="Pfam" id="PF00501"/>
    </source>
</evidence>
<gene>
    <name evidence="8" type="ORF">RHOBADRAFT_50177</name>
</gene>
<dbReference type="PANTHER" id="PTHR43272:SF83">
    <property type="entry name" value="ACYL-COA SYNTHETASE LONG-CHAIN, ISOFORM J"/>
    <property type="match status" value="1"/>
</dbReference>
<evidence type="ECO:0000256" key="5">
    <source>
        <dbReference type="ARBA" id="ARBA00036813"/>
    </source>
</evidence>
<sequence>MAFRQECCAGQLVGFFVVAVGEPAPAPSSSSSSSSASTSTSAANLTIATSTAPLAAAPPSPTTTSSTTTKPPTAHAPKRHPLALRPAQYTKHWSTLHNFDYALPALARLASAVERWSDGVERAVRGTCEGEGEDGEGEGTGRERTGREGEGREGAGEGEGEGEGAAAGQGAQAEDKERAWRARYEREVARELSVDNPPLPSSVAGAVVGQASGVAGEKRPAEGASGAAAGGGGGAAGSGPGAGAGAGARAGEAPKVNVLAPRKKKKKVEGAAESERCSGSSCGRRTACGWARPSGSTGLAASRARDVRREGPAFRARLVPLFVRESRSGLSRLRHGRLASADVVAASRSTTGRSLARRRQGSRDSLSPRPAARSPAQAGAHHLCALAEPDALAKQGLGALARAVETTPLAMAQHSVEVGPPVPAGQSKPRRYHKTADKLYTAPNSETRVLADVLARTIRQKPDGLALGWRDTIKVHTEMRDVKKVVDGDEVTEKKQWTTYELSDYRYQTYAELGTLVEQVAAGLVKTGHSSSTIFNIYGSTSAHWLTIANACARQGITFATAYDSLGQEGLRHSIQEPEVYGLFTNAPLLGTLAAVVADTPSLKVLVWDGKPDDVPAGALDKIRNAGVDVHSWDDLVALGAANPVAPSLPQPEDVACLMYTSGSTGAPKAVEITNQQVVAVIGGVLELVQAFITPDARFIAYLPLSHIFELAVEFTLLSVGILIGYSSPKTLSDTNMRAPCVGDMRALSPTIMCGVPTVWETIRKGLLAKVEAGGRVRSSLFHGAVAAKKYTHGIPLVGGLVRGVTDAVVFSKVKQATGGKLRYAVNGGAGVSRDTQEFLMRCLTPTFIQGWGLTETTALPGGEYIALERLESIYKSCALVLNICVYATSSASKPMAIVVPAEPALRSYLSSASTPGLPAKDADWSTICSSKEVRKAVLAEMNATGKKAGLKPLETLQTVLLADEEWTPQNGYTSAAQKLNRKNILHKFEGDIKKVYP</sequence>
<evidence type="ECO:0000313" key="8">
    <source>
        <dbReference type="EMBL" id="KPV73188.1"/>
    </source>
</evidence>
<dbReference type="InterPro" id="IPR000873">
    <property type="entry name" value="AMP-dep_synth/lig_dom"/>
</dbReference>
<dbReference type="Gene3D" id="3.40.50.12780">
    <property type="entry name" value="N-terminal domain of ligase-like"/>
    <property type="match status" value="1"/>
</dbReference>
<evidence type="ECO:0000256" key="4">
    <source>
        <dbReference type="ARBA" id="ARBA00022840"/>
    </source>
</evidence>
<dbReference type="PANTHER" id="PTHR43272">
    <property type="entry name" value="LONG-CHAIN-FATTY-ACID--COA LIGASE"/>
    <property type="match status" value="1"/>
</dbReference>
<dbReference type="InterPro" id="IPR020845">
    <property type="entry name" value="AMP-binding_CS"/>
</dbReference>
<dbReference type="PROSITE" id="PS00455">
    <property type="entry name" value="AMP_BINDING"/>
    <property type="match status" value="1"/>
</dbReference>
<comment type="catalytic activity">
    <reaction evidence="5">
        <text>a long-chain fatty acid + ATP + CoA = a long-chain fatty acyl-CoA + AMP + diphosphate</text>
        <dbReference type="Rhea" id="RHEA:15421"/>
        <dbReference type="ChEBI" id="CHEBI:30616"/>
        <dbReference type="ChEBI" id="CHEBI:33019"/>
        <dbReference type="ChEBI" id="CHEBI:57287"/>
        <dbReference type="ChEBI" id="CHEBI:57560"/>
        <dbReference type="ChEBI" id="CHEBI:83139"/>
        <dbReference type="ChEBI" id="CHEBI:456215"/>
        <dbReference type="EC" id="6.2.1.3"/>
    </reaction>
</comment>
<feature type="region of interest" description="Disordered" evidence="6">
    <location>
        <begin position="344"/>
        <end position="380"/>
    </location>
</feature>
<keyword evidence="9" id="KW-1185">Reference proteome</keyword>
<keyword evidence="3" id="KW-0547">Nucleotide-binding</keyword>
<dbReference type="OrthoDB" id="1700726at2759"/>
<evidence type="ECO:0000256" key="2">
    <source>
        <dbReference type="ARBA" id="ARBA00022598"/>
    </source>
</evidence>
<accession>A0A0P9EVK5</accession>
<feature type="compositionally biased region" description="Low complexity" evidence="6">
    <location>
        <begin position="62"/>
        <end position="75"/>
    </location>
</feature>
<evidence type="ECO:0000313" key="9">
    <source>
        <dbReference type="Proteomes" id="UP000053890"/>
    </source>
</evidence>
<feature type="compositionally biased region" description="Basic and acidic residues" evidence="6">
    <location>
        <begin position="139"/>
        <end position="155"/>
    </location>
</feature>
<dbReference type="GO" id="GO:0005634">
    <property type="term" value="C:nucleus"/>
    <property type="evidence" value="ECO:0007669"/>
    <property type="project" value="InterPro"/>
</dbReference>
<evidence type="ECO:0000256" key="3">
    <source>
        <dbReference type="ARBA" id="ARBA00022741"/>
    </source>
</evidence>
<reference evidence="8 9" key="1">
    <citation type="journal article" date="2015" name="Front. Microbiol.">
        <title>Genome sequence of the plant growth promoting endophytic yeast Rhodotorula graminis WP1.</title>
        <authorList>
            <person name="Firrincieli A."/>
            <person name="Otillar R."/>
            <person name="Salamov A."/>
            <person name="Schmutz J."/>
            <person name="Khan Z."/>
            <person name="Redman R.S."/>
            <person name="Fleck N.D."/>
            <person name="Lindquist E."/>
            <person name="Grigoriev I.V."/>
            <person name="Doty S.L."/>
        </authorList>
    </citation>
    <scope>NUCLEOTIDE SEQUENCE [LARGE SCALE GENOMIC DNA]</scope>
    <source>
        <strain evidence="8 9">WP1</strain>
    </source>
</reference>
<dbReference type="AlphaFoldDB" id="A0A0P9EVK5"/>
<dbReference type="RefSeq" id="XP_018269237.1">
    <property type="nucleotide sequence ID" value="XM_018415295.1"/>
</dbReference>
<dbReference type="GO" id="GO:0035336">
    <property type="term" value="P:long-chain fatty-acyl-CoA metabolic process"/>
    <property type="evidence" value="ECO:0007669"/>
    <property type="project" value="TreeGrafter"/>
</dbReference>
<evidence type="ECO:0000256" key="1">
    <source>
        <dbReference type="ARBA" id="ARBA00006432"/>
    </source>
</evidence>
<dbReference type="GeneID" id="28975743"/>
<feature type="compositionally biased region" description="Low complexity" evidence="6">
    <location>
        <begin position="363"/>
        <end position="376"/>
    </location>
</feature>